<proteinExistence type="predicted"/>
<organism evidence="2 3">
    <name type="scientific">Aeromicrobium camelliae</name>
    <dbReference type="NCBI Taxonomy" id="1538144"/>
    <lineage>
        <taxon>Bacteria</taxon>
        <taxon>Bacillati</taxon>
        <taxon>Actinomycetota</taxon>
        <taxon>Actinomycetes</taxon>
        <taxon>Propionibacteriales</taxon>
        <taxon>Nocardioidaceae</taxon>
        <taxon>Aeromicrobium</taxon>
    </lineage>
</organism>
<sequence>MVELAGRKLLITHTMIHRIMGSTVAALELATHLTERQAHVTVYASFIDDPLKSLFLDRGITLESDENALEIDDFEIVWVHSQVLPESWIRQLGEMSPTDRPRFIFHHMSAIEYAPDEHPYMWGLEERLASLSLFISPMTREKLLPYYANVPPTALYPNPAPVEWRGVRRGSAPAAPRDIVIVSNHAVGEVEKAADVLRERGCRVRHFGSSGDTYELVSPAHLAGADLVITIGKTVQYCLVAGVPVYVYDHFGGYGYLSAENFDSAQHRNFSGRGGWQLGPEELVEDILANYSDASRFHAERLEEFRRTYSLDHVVDRVMLLADGDHRGAPLETSLVCASASAQHFASRAYQHWGHLRNADADRSRLSTELEAARRRIEELEADHAVQRSELEQLRSSWSFRVGRRIVAPLAAVARRLLRR</sequence>
<accession>A0A3N6X2P1</accession>
<dbReference type="Proteomes" id="UP000275225">
    <property type="component" value="Unassembled WGS sequence"/>
</dbReference>
<name>A0A3N6X2P1_9ACTN</name>
<dbReference type="RefSeq" id="WP_124236644.1">
    <property type="nucleotide sequence ID" value="NZ_JBHUFI010000016.1"/>
</dbReference>
<feature type="coiled-coil region" evidence="1">
    <location>
        <begin position="356"/>
        <end position="397"/>
    </location>
</feature>
<protein>
    <recommendedName>
        <fullName evidence="4">Glycosyltransferase family 1 protein</fullName>
    </recommendedName>
</protein>
<dbReference type="EMBL" id="RQJX01000009">
    <property type="protein sequence ID" value="RQN07958.1"/>
    <property type="molecule type" value="Genomic_DNA"/>
</dbReference>
<evidence type="ECO:0000313" key="3">
    <source>
        <dbReference type="Proteomes" id="UP000275225"/>
    </source>
</evidence>
<keyword evidence="1" id="KW-0175">Coiled coil</keyword>
<evidence type="ECO:0008006" key="4">
    <source>
        <dbReference type="Google" id="ProtNLM"/>
    </source>
</evidence>
<evidence type="ECO:0000313" key="2">
    <source>
        <dbReference type="EMBL" id="RQN07958.1"/>
    </source>
</evidence>
<reference evidence="2 3" key="1">
    <citation type="submission" date="2018-11" db="EMBL/GenBank/DDBJ databases">
        <authorList>
            <person name="Li F."/>
        </authorList>
    </citation>
    <scope>NUCLEOTIDE SEQUENCE [LARGE SCALE GENOMIC DNA]</scope>
    <source>
        <strain evidence="2 3">YS17T</strain>
    </source>
</reference>
<evidence type="ECO:0000256" key="1">
    <source>
        <dbReference type="SAM" id="Coils"/>
    </source>
</evidence>
<gene>
    <name evidence="2" type="ORF">EHW97_07985</name>
</gene>
<dbReference type="OrthoDB" id="9179784at2"/>
<keyword evidence="3" id="KW-1185">Reference proteome</keyword>
<dbReference type="AlphaFoldDB" id="A0A3N6X2P1"/>
<dbReference type="SUPFAM" id="SSF53756">
    <property type="entry name" value="UDP-Glycosyltransferase/glycogen phosphorylase"/>
    <property type="match status" value="1"/>
</dbReference>
<comment type="caution">
    <text evidence="2">The sequence shown here is derived from an EMBL/GenBank/DDBJ whole genome shotgun (WGS) entry which is preliminary data.</text>
</comment>